<evidence type="ECO:0000313" key="3">
    <source>
        <dbReference type="Proteomes" id="UP001166286"/>
    </source>
</evidence>
<feature type="compositionally biased region" description="Polar residues" evidence="1">
    <location>
        <begin position="91"/>
        <end position="130"/>
    </location>
</feature>
<keyword evidence="3" id="KW-1185">Reference proteome</keyword>
<sequence>MSYGKPRGKASHEIAKTPYTQKSQQPPTPPSDSGPGRTSYFSANKQDNSTFIADAPANSQHAARLMKIAMLNQPQYGKSEKLYQKRLEGKGQQQRRLTSQGEPVQGDITKSSRSRLATTMSHENGINNSQGYPPPSGYPPSTSGYPPTTGYPPPSTYPPPSSSLIPQQSTPYAPPSLPSVYRYEDNGKVTYHQVAPSGDLKISAPVDSLEAQEMEHAAAKLCKPRHHNDNNGYVDDYEDEDDGGDGRQLVTRGARGTGQRKKGGGKKERSSFGGKY</sequence>
<feature type="region of interest" description="Disordered" evidence="1">
    <location>
        <begin position="224"/>
        <end position="276"/>
    </location>
</feature>
<organism evidence="2 3">
    <name type="scientific">Cladonia borealis</name>
    <dbReference type="NCBI Taxonomy" id="184061"/>
    <lineage>
        <taxon>Eukaryota</taxon>
        <taxon>Fungi</taxon>
        <taxon>Dikarya</taxon>
        <taxon>Ascomycota</taxon>
        <taxon>Pezizomycotina</taxon>
        <taxon>Lecanoromycetes</taxon>
        <taxon>OSLEUM clade</taxon>
        <taxon>Lecanoromycetidae</taxon>
        <taxon>Lecanorales</taxon>
        <taxon>Lecanorineae</taxon>
        <taxon>Cladoniaceae</taxon>
        <taxon>Cladonia</taxon>
    </lineage>
</organism>
<dbReference type="EMBL" id="JAFEKC020000018">
    <property type="protein sequence ID" value="KAK0509346.1"/>
    <property type="molecule type" value="Genomic_DNA"/>
</dbReference>
<accession>A0AA39QWX4</accession>
<feature type="compositionally biased region" description="Pro residues" evidence="1">
    <location>
        <begin position="149"/>
        <end position="161"/>
    </location>
</feature>
<name>A0AA39QWX4_9LECA</name>
<feature type="compositionally biased region" description="Polar residues" evidence="1">
    <location>
        <begin position="39"/>
        <end position="56"/>
    </location>
</feature>
<dbReference type="Proteomes" id="UP001166286">
    <property type="component" value="Unassembled WGS sequence"/>
</dbReference>
<feature type="region of interest" description="Disordered" evidence="1">
    <location>
        <begin position="86"/>
        <end position="179"/>
    </location>
</feature>
<proteinExistence type="predicted"/>
<evidence type="ECO:0000313" key="2">
    <source>
        <dbReference type="EMBL" id="KAK0509346.1"/>
    </source>
</evidence>
<protein>
    <submittedName>
        <fullName evidence="2">Uncharacterized protein</fullName>
    </submittedName>
</protein>
<comment type="caution">
    <text evidence="2">The sequence shown here is derived from an EMBL/GenBank/DDBJ whole genome shotgun (WGS) entry which is preliminary data.</text>
</comment>
<feature type="compositionally biased region" description="Low complexity" evidence="1">
    <location>
        <begin position="162"/>
        <end position="171"/>
    </location>
</feature>
<reference evidence="2" key="1">
    <citation type="submission" date="2023-03" db="EMBL/GenBank/DDBJ databases">
        <title>Complete genome of Cladonia borealis.</title>
        <authorList>
            <person name="Park H."/>
        </authorList>
    </citation>
    <scope>NUCLEOTIDE SEQUENCE</scope>
    <source>
        <strain evidence="2">ANT050790</strain>
    </source>
</reference>
<evidence type="ECO:0000256" key="1">
    <source>
        <dbReference type="SAM" id="MobiDB-lite"/>
    </source>
</evidence>
<feature type="region of interest" description="Disordered" evidence="1">
    <location>
        <begin position="1"/>
        <end position="56"/>
    </location>
</feature>
<feature type="compositionally biased region" description="Low complexity" evidence="1">
    <location>
        <begin position="139"/>
        <end position="148"/>
    </location>
</feature>
<dbReference type="AlphaFoldDB" id="A0AA39QWX4"/>
<gene>
    <name evidence="2" type="ORF">JMJ35_007740</name>
</gene>